<gene>
    <name evidence="1" type="ORF">LMG29739_05375</name>
</gene>
<dbReference type="Proteomes" id="UP000494329">
    <property type="component" value="Unassembled WGS sequence"/>
</dbReference>
<evidence type="ECO:0000313" key="2">
    <source>
        <dbReference type="Proteomes" id="UP000494329"/>
    </source>
</evidence>
<organism evidence="1 2">
    <name type="scientific">Paraburkholderia solisilvae</name>
    <dbReference type="NCBI Taxonomy" id="624376"/>
    <lineage>
        <taxon>Bacteria</taxon>
        <taxon>Pseudomonadati</taxon>
        <taxon>Pseudomonadota</taxon>
        <taxon>Betaproteobacteria</taxon>
        <taxon>Burkholderiales</taxon>
        <taxon>Burkholderiaceae</taxon>
        <taxon>Paraburkholderia</taxon>
    </lineage>
</organism>
<evidence type="ECO:0000313" key="1">
    <source>
        <dbReference type="EMBL" id="CAB3768785.1"/>
    </source>
</evidence>
<keyword evidence="2" id="KW-1185">Reference proteome</keyword>
<protein>
    <submittedName>
        <fullName evidence="1">Uncharacterized protein</fullName>
    </submittedName>
</protein>
<sequence>MVATLPILVTPTLLTVPSSRLKATTFVVLYESCHRFAPDAISFALLPVVALCVDAAELVSVLLPPAAVWSHDESLLLHGFAIA</sequence>
<dbReference type="AlphaFoldDB" id="A0A6J5EUT6"/>
<name>A0A6J5EUT6_9BURK</name>
<accession>A0A6J5EUT6</accession>
<reference evidence="1 2" key="1">
    <citation type="submission" date="2020-04" db="EMBL/GenBank/DDBJ databases">
        <authorList>
            <person name="De Canck E."/>
        </authorList>
    </citation>
    <scope>NUCLEOTIDE SEQUENCE [LARGE SCALE GENOMIC DNA]</scope>
    <source>
        <strain evidence="1 2">LMG 29739</strain>
    </source>
</reference>
<proteinExistence type="predicted"/>
<dbReference type="EMBL" id="CADIKF010000059">
    <property type="protein sequence ID" value="CAB3768785.1"/>
    <property type="molecule type" value="Genomic_DNA"/>
</dbReference>